<name>A0A1F5RHI5_9BACT</name>
<evidence type="ECO:0000313" key="2">
    <source>
        <dbReference type="Proteomes" id="UP000177230"/>
    </source>
</evidence>
<proteinExistence type="predicted"/>
<dbReference type="Proteomes" id="UP000177230">
    <property type="component" value="Unassembled WGS sequence"/>
</dbReference>
<protein>
    <submittedName>
        <fullName evidence="1">Uncharacterized protein</fullName>
    </submittedName>
</protein>
<accession>A0A1F5RHI5</accession>
<sequence>MKSLVHKLSDPSFKGLLCKTHRPPPVPSLIKEGIKGRAVDVEKVIALLGNRGNYTININVESKEMSHIKLS</sequence>
<dbReference type="AlphaFoldDB" id="A0A1F5RHI5"/>
<organism evidence="1 2">
    <name type="scientific">Candidatus Edwardsbacteria bacterium GWF2_54_11</name>
    <dbReference type="NCBI Taxonomy" id="1817851"/>
    <lineage>
        <taxon>Bacteria</taxon>
        <taxon>Candidatus Edwardsiibacteriota</taxon>
    </lineage>
</organism>
<reference evidence="1 2" key="1">
    <citation type="journal article" date="2016" name="Nat. Commun.">
        <title>Thousands of microbial genomes shed light on interconnected biogeochemical processes in an aquifer system.</title>
        <authorList>
            <person name="Anantharaman K."/>
            <person name="Brown C.T."/>
            <person name="Hug L.A."/>
            <person name="Sharon I."/>
            <person name="Castelle C.J."/>
            <person name="Probst A.J."/>
            <person name="Thomas B.C."/>
            <person name="Singh A."/>
            <person name="Wilkins M.J."/>
            <person name="Karaoz U."/>
            <person name="Brodie E.L."/>
            <person name="Williams K.H."/>
            <person name="Hubbard S.S."/>
            <person name="Banfield J.F."/>
        </authorList>
    </citation>
    <scope>NUCLEOTIDE SEQUENCE [LARGE SCALE GENOMIC DNA]</scope>
</reference>
<gene>
    <name evidence="1" type="ORF">A2024_06640</name>
</gene>
<dbReference type="EMBL" id="MFFM01000012">
    <property type="protein sequence ID" value="OGF13812.1"/>
    <property type="molecule type" value="Genomic_DNA"/>
</dbReference>
<evidence type="ECO:0000313" key="1">
    <source>
        <dbReference type="EMBL" id="OGF13812.1"/>
    </source>
</evidence>
<comment type="caution">
    <text evidence="1">The sequence shown here is derived from an EMBL/GenBank/DDBJ whole genome shotgun (WGS) entry which is preliminary data.</text>
</comment>